<dbReference type="PIRSF" id="PIRSF000390">
    <property type="entry name" value="PLP_StrS"/>
    <property type="match status" value="1"/>
</dbReference>
<protein>
    <submittedName>
        <fullName evidence="3">LegC family aminotransferase</fullName>
    </submittedName>
</protein>
<dbReference type="Gene3D" id="3.90.1150.10">
    <property type="entry name" value="Aspartate Aminotransferase, domain 1"/>
    <property type="match status" value="1"/>
</dbReference>
<dbReference type="PANTHER" id="PTHR30244:SF30">
    <property type="entry name" value="BLR5990 PROTEIN"/>
    <property type="match status" value="1"/>
</dbReference>
<accession>A0ABT5L0R5</accession>
<sequence>MNALVDFVRSIYNRNDFIALHEPRFSSQEHRFLHDVVDSTFVSSVGKYVDQFEDDIMRYTGANGAVAVVNGTAALHTCLHALDIANGDLVLTQAVSFVATANAVKMAGAEPVFIDIARDSLSLCPDALKEFLTNQTSLTQDGQCIHNSTRKLVKAILVVHTFGHPARLNELLEVAKTWNIPLVEDAAESFGSFYEDQHTGTFGHYGAISFNGNKIITTGGGGMILTKSSKTARQIKHITTTAKVSHPYEYYHDEFGFNYRMPNLNAALGCAQFASFENVLQQKRELADKYQAFFSGTDYEFVTEPSYARSNYWLNAVICHDAAAKVSLLESTNKQGIMTRPLWQLLNSLPMYKRSISTDLTNSEWLAARCVCLPSGTFKEVE</sequence>
<evidence type="ECO:0000256" key="1">
    <source>
        <dbReference type="ARBA" id="ARBA00022898"/>
    </source>
</evidence>
<comment type="caution">
    <text evidence="3">The sequence shown here is derived from an EMBL/GenBank/DDBJ whole genome shotgun (WGS) entry which is preliminary data.</text>
</comment>
<evidence type="ECO:0000313" key="4">
    <source>
        <dbReference type="Proteomes" id="UP001218788"/>
    </source>
</evidence>
<evidence type="ECO:0000313" key="3">
    <source>
        <dbReference type="EMBL" id="MDC8830473.1"/>
    </source>
</evidence>
<evidence type="ECO:0000256" key="2">
    <source>
        <dbReference type="RuleBase" id="RU004508"/>
    </source>
</evidence>
<dbReference type="InterPro" id="IPR015421">
    <property type="entry name" value="PyrdxlP-dep_Trfase_major"/>
</dbReference>
<dbReference type="InterPro" id="IPR015422">
    <property type="entry name" value="PyrdxlP-dep_Trfase_small"/>
</dbReference>
<keyword evidence="3" id="KW-0808">Transferase</keyword>
<dbReference type="InterPro" id="IPR026385">
    <property type="entry name" value="LegC-like"/>
</dbReference>
<dbReference type="Pfam" id="PF01041">
    <property type="entry name" value="DegT_DnrJ_EryC1"/>
    <property type="match status" value="1"/>
</dbReference>
<keyword evidence="3" id="KW-0032">Aminotransferase</keyword>
<comment type="similarity">
    <text evidence="2">Belongs to the DegT/DnrJ/EryC1 family.</text>
</comment>
<organism evidence="3 4">
    <name type="scientific">Alteromonas gilva</name>
    <dbReference type="NCBI Taxonomy" id="2987522"/>
    <lineage>
        <taxon>Bacteria</taxon>
        <taxon>Pseudomonadati</taxon>
        <taxon>Pseudomonadota</taxon>
        <taxon>Gammaproteobacteria</taxon>
        <taxon>Alteromonadales</taxon>
        <taxon>Alteromonadaceae</taxon>
        <taxon>Alteromonas/Salinimonas group</taxon>
        <taxon>Alteromonas</taxon>
    </lineage>
</organism>
<dbReference type="CDD" id="cd00616">
    <property type="entry name" value="AHBA_syn"/>
    <property type="match status" value="1"/>
</dbReference>
<gene>
    <name evidence="3" type="ORF">OIK42_06805</name>
</gene>
<dbReference type="InterPro" id="IPR015424">
    <property type="entry name" value="PyrdxlP-dep_Trfase"/>
</dbReference>
<keyword evidence="1 2" id="KW-0663">Pyridoxal phosphate</keyword>
<dbReference type="Proteomes" id="UP001218788">
    <property type="component" value="Unassembled WGS sequence"/>
</dbReference>
<dbReference type="GO" id="GO:0008483">
    <property type="term" value="F:transaminase activity"/>
    <property type="evidence" value="ECO:0007669"/>
    <property type="project" value="UniProtKB-KW"/>
</dbReference>
<dbReference type="InterPro" id="IPR000653">
    <property type="entry name" value="DegT/StrS_aminotransferase"/>
</dbReference>
<dbReference type="EMBL" id="JAQQXP010000001">
    <property type="protein sequence ID" value="MDC8830473.1"/>
    <property type="molecule type" value="Genomic_DNA"/>
</dbReference>
<dbReference type="SUPFAM" id="SSF53383">
    <property type="entry name" value="PLP-dependent transferases"/>
    <property type="match status" value="1"/>
</dbReference>
<reference evidence="3 4" key="1">
    <citation type="submission" date="2022-10" db="EMBL/GenBank/DDBJ databases">
        <title>Alteromonas sp. chi3 Genome sequencing.</title>
        <authorList>
            <person name="Park S."/>
        </authorList>
    </citation>
    <scope>NUCLEOTIDE SEQUENCE [LARGE SCALE GENOMIC DNA]</scope>
    <source>
        <strain evidence="4">chi3</strain>
    </source>
</reference>
<dbReference type="PANTHER" id="PTHR30244">
    <property type="entry name" value="TRANSAMINASE"/>
    <property type="match status" value="1"/>
</dbReference>
<proteinExistence type="inferred from homology"/>
<dbReference type="Gene3D" id="3.40.640.10">
    <property type="entry name" value="Type I PLP-dependent aspartate aminotransferase-like (Major domain)"/>
    <property type="match status" value="1"/>
</dbReference>
<dbReference type="NCBIfam" id="TIGR04181">
    <property type="entry name" value="NHT_00031"/>
    <property type="match status" value="1"/>
</dbReference>
<name>A0ABT5L0R5_9ALTE</name>
<dbReference type="RefSeq" id="WP_273639345.1">
    <property type="nucleotide sequence ID" value="NZ_JAQQXP010000001.1"/>
</dbReference>
<keyword evidence="4" id="KW-1185">Reference proteome</keyword>